<dbReference type="Gene3D" id="3.30.450.20">
    <property type="entry name" value="PAS domain"/>
    <property type="match status" value="1"/>
</dbReference>
<keyword evidence="1" id="KW-0812">Transmembrane</keyword>
<dbReference type="NCBIfam" id="TIGR00229">
    <property type="entry name" value="sensory_box"/>
    <property type="match status" value="1"/>
</dbReference>
<organism evidence="3">
    <name type="scientific">mine drainage metagenome</name>
    <dbReference type="NCBI Taxonomy" id="410659"/>
    <lineage>
        <taxon>unclassified sequences</taxon>
        <taxon>metagenomes</taxon>
        <taxon>ecological metagenomes</taxon>
    </lineage>
</organism>
<dbReference type="Pfam" id="PF13188">
    <property type="entry name" value="PAS_8"/>
    <property type="match status" value="1"/>
</dbReference>
<feature type="non-terminal residue" evidence="3">
    <location>
        <position position="157"/>
    </location>
</feature>
<feature type="non-terminal residue" evidence="3">
    <location>
        <position position="1"/>
    </location>
</feature>
<name>T1C552_9ZZZZ</name>
<dbReference type="InterPro" id="IPR035965">
    <property type="entry name" value="PAS-like_dom_sf"/>
</dbReference>
<evidence type="ECO:0000256" key="1">
    <source>
        <dbReference type="SAM" id="Phobius"/>
    </source>
</evidence>
<proteinExistence type="predicted"/>
<keyword evidence="1" id="KW-1133">Transmembrane helix</keyword>
<dbReference type="InterPro" id="IPR000014">
    <property type="entry name" value="PAS"/>
</dbReference>
<feature type="domain" description="PAS" evidence="2">
    <location>
        <begin position="123"/>
        <end position="157"/>
    </location>
</feature>
<dbReference type="PROSITE" id="PS50112">
    <property type="entry name" value="PAS"/>
    <property type="match status" value="1"/>
</dbReference>
<keyword evidence="1" id="KW-0472">Membrane</keyword>
<dbReference type="Pfam" id="PF05227">
    <property type="entry name" value="CHASE3"/>
    <property type="match status" value="1"/>
</dbReference>
<sequence>RKARQLTTHNPWQQGRLRLISGLIGRFETLTAHTMAVRRVRGFPPAAALLLSGAAEALKHAINTNVAAIIAQARRHLAQRQLQMTRASSRALDLILVGSGLAVLIGLVASVRVRRDFRALQQAEERFRALMDCAPDAMVVVDRDSRIVLVNVRAETL</sequence>
<dbReference type="InterPro" id="IPR007891">
    <property type="entry name" value="CHASE3"/>
</dbReference>
<feature type="transmembrane region" description="Helical" evidence="1">
    <location>
        <begin position="91"/>
        <end position="111"/>
    </location>
</feature>
<evidence type="ECO:0000313" key="3">
    <source>
        <dbReference type="EMBL" id="EQD61255.1"/>
    </source>
</evidence>
<protein>
    <recommendedName>
        <fullName evidence="2">PAS domain-containing protein</fullName>
    </recommendedName>
</protein>
<dbReference type="EMBL" id="AUZX01006963">
    <property type="protein sequence ID" value="EQD61255.1"/>
    <property type="molecule type" value="Genomic_DNA"/>
</dbReference>
<reference evidence="3" key="1">
    <citation type="submission" date="2013-08" db="EMBL/GenBank/DDBJ databases">
        <authorList>
            <person name="Mendez C."/>
            <person name="Richter M."/>
            <person name="Ferrer M."/>
            <person name="Sanchez J."/>
        </authorList>
    </citation>
    <scope>NUCLEOTIDE SEQUENCE</scope>
</reference>
<reference evidence="3" key="2">
    <citation type="journal article" date="2014" name="ISME J.">
        <title>Microbial stratification in low pH oxic and suboxic macroscopic growths along an acid mine drainage.</title>
        <authorList>
            <person name="Mendez-Garcia C."/>
            <person name="Mesa V."/>
            <person name="Sprenger R.R."/>
            <person name="Richter M."/>
            <person name="Diez M.S."/>
            <person name="Solano J."/>
            <person name="Bargiela R."/>
            <person name="Golyshina O.V."/>
            <person name="Manteca A."/>
            <person name="Ramos J.L."/>
            <person name="Gallego J.R."/>
            <person name="Llorente I."/>
            <person name="Martins Dos Santos V.A."/>
            <person name="Jensen O.N."/>
            <person name="Pelaez A.I."/>
            <person name="Sanchez J."/>
            <person name="Ferrer M."/>
        </authorList>
    </citation>
    <scope>NUCLEOTIDE SEQUENCE</scope>
</reference>
<evidence type="ECO:0000259" key="2">
    <source>
        <dbReference type="PROSITE" id="PS50112"/>
    </source>
</evidence>
<accession>T1C552</accession>
<gene>
    <name evidence="3" type="ORF">B1A_09773</name>
</gene>
<dbReference type="AlphaFoldDB" id="T1C552"/>
<dbReference type="SUPFAM" id="SSF55785">
    <property type="entry name" value="PYP-like sensor domain (PAS domain)"/>
    <property type="match status" value="1"/>
</dbReference>
<comment type="caution">
    <text evidence="3">The sequence shown here is derived from an EMBL/GenBank/DDBJ whole genome shotgun (WGS) entry which is preliminary data.</text>
</comment>